<dbReference type="RefSeq" id="WP_163819221.1">
    <property type="nucleotide sequence ID" value="NZ_JAAGOB010000007.1"/>
</dbReference>
<organism evidence="1 2">
    <name type="scientific">Phytoactinopolyspora alkaliphila</name>
    <dbReference type="NCBI Taxonomy" id="1783498"/>
    <lineage>
        <taxon>Bacteria</taxon>
        <taxon>Bacillati</taxon>
        <taxon>Actinomycetota</taxon>
        <taxon>Actinomycetes</taxon>
        <taxon>Jiangellales</taxon>
        <taxon>Jiangellaceae</taxon>
        <taxon>Phytoactinopolyspora</taxon>
    </lineage>
</organism>
<dbReference type="AlphaFoldDB" id="A0A6N9YN78"/>
<gene>
    <name evidence="1" type="ORF">G1H11_14070</name>
</gene>
<accession>A0A6N9YN78</accession>
<reference evidence="1 2" key="1">
    <citation type="submission" date="2020-02" db="EMBL/GenBank/DDBJ databases">
        <authorList>
            <person name="Li X.-J."/>
            <person name="Feng X.-M."/>
        </authorList>
    </citation>
    <scope>NUCLEOTIDE SEQUENCE [LARGE SCALE GENOMIC DNA]</scope>
    <source>
        <strain evidence="1 2">CGMCC 4.7225</strain>
    </source>
</reference>
<name>A0A6N9YN78_9ACTN</name>
<proteinExistence type="predicted"/>
<sequence length="58" mass="6621">MAKLIEELDLDEARDAYRRHMWAGLEHGNRGDVDRATRACETAMLILIHITDLVNDEG</sequence>
<keyword evidence="2" id="KW-1185">Reference proteome</keyword>
<comment type="caution">
    <text evidence="1">The sequence shown here is derived from an EMBL/GenBank/DDBJ whole genome shotgun (WGS) entry which is preliminary data.</text>
</comment>
<protein>
    <submittedName>
        <fullName evidence="1">Uncharacterized protein</fullName>
    </submittedName>
</protein>
<evidence type="ECO:0000313" key="1">
    <source>
        <dbReference type="EMBL" id="NED96432.1"/>
    </source>
</evidence>
<dbReference type="EMBL" id="JAAGOB010000007">
    <property type="protein sequence ID" value="NED96432.1"/>
    <property type="molecule type" value="Genomic_DNA"/>
</dbReference>
<dbReference type="Proteomes" id="UP000469185">
    <property type="component" value="Unassembled WGS sequence"/>
</dbReference>
<evidence type="ECO:0000313" key="2">
    <source>
        <dbReference type="Proteomes" id="UP000469185"/>
    </source>
</evidence>